<accession>A0A549SHM7</accession>
<sequence>MLEIGVCHDGSLAPWRKLLSTEARLYGIDINRQCASYGGDNAIVRIGSQSDPDFLRSVVDNQFFDGLAAVRKRRQLPRFHVKIPEHETVD</sequence>
<comment type="caution">
    <text evidence="1">The sequence shown here is derived from an EMBL/GenBank/DDBJ whole genome shotgun (WGS) entry which is preliminary data.</text>
</comment>
<evidence type="ECO:0000313" key="2">
    <source>
        <dbReference type="Proteomes" id="UP000316781"/>
    </source>
</evidence>
<dbReference type="EMBL" id="VJMF01000075">
    <property type="protein sequence ID" value="TRL29067.1"/>
    <property type="molecule type" value="Genomic_DNA"/>
</dbReference>
<dbReference type="RefSeq" id="WP_142864104.1">
    <property type="nucleotide sequence ID" value="NZ_VJMF01000075.1"/>
</dbReference>
<dbReference type="Proteomes" id="UP000316781">
    <property type="component" value="Unassembled WGS sequence"/>
</dbReference>
<evidence type="ECO:0000313" key="1">
    <source>
        <dbReference type="EMBL" id="TRL29067.1"/>
    </source>
</evidence>
<dbReference type="SUPFAM" id="SSF53335">
    <property type="entry name" value="S-adenosyl-L-methionine-dependent methyltransferases"/>
    <property type="match status" value="1"/>
</dbReference>
<dbReference type="InterPro" id="IPR029063">
    <property type="entry name" value="SAM-dependent_MTases_sf"/>
</dbReference>
<reference evidence="1 2" key="1">
    <citation type="submission" date="2019-07" db="EMBL/GenBank/DDBJ databases">
        <title>Ln-dependent methylotrophs.</title>
        <authorList>
            <person name="Tani A."/>
        </authorList>
    </citation>
    <scope>NUCLEOTIDE SEQUENCE [LARGE SCALE GENOMIC DNA]</scope>
    <source>
        <strain evidence="1 2">SM89A</strain>
    </source>
</reference>
<protein>
    <recommendedName>
        <fullName evidence="3">Class I SAM-dependent methyltransferase</fullName>
    </recommendedName>
</protein>
<organism evidence="1 2">
    <name type="scientific">Methylosinus sporium</name>
    <dbReference type="NCBI Taxonomy" id="428"/>
    <lineage>
        <taxon>Bacteria</taxon>
        <taxon>Pseudomonadati</taxon>
        <taxon>Pseudomonadota</taxon>
        <taxon>Alphaproteobacteria</taxon>
        <taxon>Hyphomicrobiales</taxon>
        <taxon>Methylocystaceae</taxon>
        <taxon>Methylosinus</taxon>
    </lineage>
</organism>
<gene>
    <name evidence="1" type="ORF">FM996_17620</name>
</gene>
<proteinExistence type="predicted"/>
<evidence type="ECO:0008006" key="3">
    <source>
        <dbReference type="Google" id="ProtNLM"/>
    </source>
</evidence>
<name>A0A549SHM7_METSR</name>
<dbReference type="Gene3D" id="3.40.50.150">
    <property type="entry name" value="Vaccinia Virus protein VP39"/>
    <property type="match status" value="1"/>
</dbReference>
<dbReference type="AlphaFoldDB" id="A0A549SHM7"/>